<dbReference type="Proteomes" id="UP001601992">
    <property type="component" value="Unassembled WGS sequence"/>
</dbReference>
<evidence type="ECO:0000313" key="1">
    <source>
        <dbReference type="EMBL" id="MFF3574624.1"/>
    </source>
</evidence>
<dbReference type="RefSeq" id="WP_051194336.1">
    <property type="nucleotide sequence ID" value="NZ_JBIAQY010000028.1"/>
</dbReference>
<evidence type="ECO:0008006" key="3">
    <source>
        <dbReference type="Google" id="ProtNLM"/>
    </source>
</evidence>
<keyword evidence="2" id="KW-1185">Reference proteome</keyword>
<organism evidence="1 2">
    <name type="scientific">Nocardia jiangxiensis</name>
    <dbReference type="NCBI Taxonomy" id="282685"/>
    <lineage>
        <taxon>Bacteria</taxon>
        <taxon>Bacillati</taxon>
        <taxon>Actinomycetota</taxon>
        <taxon>Actinomycetes</taxon>
        <taxon>Mycobacteriales</taxon>
        <taxon>Nocardiaceae</taxon>
        <taxon>Nocardia</taxon>
    </lineage>
</organism>
<evidence type="ECO:0000313" key="2">
    <source>
        <dbReference type="Proteomes" id="UP001601992"/>
    </source>
</evidence>
<reference evidence="1 2" key="1">
    <citation type="submission" date="2024-10" db="EMBL/GenBank/DDBJ databases">
        <title>The Natural Products Discovery Center: Release of the First 8490 Sequenced Strains for Exploring Actinobacteria Biosynthetic Diversity.</title>
        <authorList>
            <person name="Kalkreuter E."/>
            <person name="Kautsar S.A."/>
            <person name="Yang D."/>
            <person name="Bader C.D."/>
            <person name="Teijaro C.N."/>
            <person name="Fluegel L."/>
            <person name="Davis C.M."/>
            <person name="Simpson J.R."/>
            <person name="Lauterbach L."/>
            <person name="Steele A.D."/>
            <person name="Gui C."/>
            <person name="Meng S."/>
            <person name="Li G."/>
            <person name="Viehrig K."/>
            <person name="Ye F."/>
            <person name="Su P."/>
            <person name="Kiefer A.F."/>
            <person name="Nichols A."/>
            <person name="Cepeda A.J."/>
            <person name="Yan W."/>
            <person name="Fan B."/>
            <person name="Jiang Y."/>
            <person name="Adhikari A."/>
            <person name="Zheng C.-J."/>
            <person name="Schuster L."/>
            <person name="Cowan T.M."/>
            <person name="Smanski M.J."/>
            <person name="Chevrette M.G."/>
            <person name="De Carvalho L.P.S."/>
            <person name="Shen B."/>
        </authorList>
    </citation>
    <scope>NUCLEOTIDE SEQUENCE [LARGE SCALE GENOMIC DNA]</scope>
    <source>
        <strain evidence="1 2">NPDC002593</strain>
    </source>
</reference>
<comment type="caution">
    <text evidence="1">The sequence shown here is derived from an EMBL/GenBank/DDBJ whole genome shotgun (WGS) entry which is preliminary data.</text>
</comment>
<dbReference type="EMBL" id="JBIAQY010000028">
    <property type="protein sequence ID" value="MFF3574624.1"/>
    <property type="molecule type" value="Genomic_DNA"/>
</dbReference>
<protein>
    <recommendedName>
        <fullName evidence="3">Nucleotide exchange factor GrpE</fullName>
    </recommendedName>
</protein>
<name>A0ABW6SHB5_9NOCA</name>
<proteinExistence type="predicted"/>
<gene>
    <name evidence="1" type="ORF">ACFYXQ_43430</name>
</gene>
<sequence length="120" mass="12786">MADKDFRPLLADLATGVWRLSNKLADTDADADPAKLLRAVTRQVTSMADALAEAGIQVQSHTGEPFDGGQSVQVIAYAPSATVDRERVAETIMPTVYADGRVVQMGQIIVATPESAEQES</sequence>
<accession>A0ABW6SHB5</accession>